<reference evidence="2" key="1">
    <citation type="journal article" date="2014" name="Int. J. Syst. Evol. Microbiol.">
        <title>Complete genome sequence of Corynebacterium casei LMG S-19264T (=DSM 44701T), isolated from a smear-ripened cheese.</title>
        <authorList>
            <consortium name="US DOE Joint Genome Institute (JGI-PGF)"/>
            <person name="Walter F."/>
            <person name="Albersmeier A."/>
            <person name="Kalinowski J."/>
            <person name="Ruckert C."/>
        </authorList>
    </citation>
    <scope>NUCLEOTIDE SEQUENCE</scope>
    <source>
        <strain evidence="2">CGMCC 4.5737</strain>
    </source>
</reference>
<dbReference type="InterPro" id="IPR027417">
    <property type="entry name" value="P-loop_NTPase"/>
</dbReference>
<sequence length="311" mass="33037">MALTALDQLGADAAEKTRGVSATALSGKGGTGKSFLQYHLAGQASAEGIDTLVMDADPEQNLTNIYAKQDPEIANAPGLADVLIAAGVLNGSDNYDIEAGAAKLLEVIRPLGPDWPHVWFVPAGRGLQGLSQMPFSGDAWAWLLRDIMEAAGIYHRFRLILGDTAGRRGALVTMVMYASDVAYAPIASTEAAVTKAQEARGRVQAIQEAHPLKWAGVIVTGLDLRAAINQVLKADAAEAFGAKLDDKGINFVEWGQIIADIPYRPATVHQSYQLGERLITYAGPQARDLAGMFSNILHNHILTAVPTEVTA</sequence>
<protein>
    <recommendedName>
        <fullName evidence="1">CobQ/CobB/MinD/ParA nucleotide binding domain-containing protein</fullName>
    </recommendedName>
</protein>
<dbReference type="Gene3D" id="3.40.50.300">
    <property type="entry name" value="P-loop containing nucleotide triphosphate hydrolases"/>
    <property type="match status" value="1"/>
</dbReference>
<comment type="caution">
    <text evidence="2">The sequence shown here is derived from an EMBL/GenBank/DDBJ whole genome shotgun (WGS) entry which is preliminary data.</text>
</comment>
<evidence type="ECO:0000259" key="1">
    <source>
        <dbReference type="Pfam" id="PF01656"/>
    </source>
</evidence>
<dbReference type="EMBL" id="BMMK01000071">
    <property type="protein sequence ID" value="GGM84341.1"/>
    <property type="molecule type" value="Genomic_DNA"/>
</dbReference>
<dbReference type="RefSeq" id="WP_189062158.1">
    <property type="nucleotide sequence ID" value="NZ_BMMK01000071.1"/>
</dbReference>
<feature type="domain" description="CobQ/CobB/MinD/ParA nucleotide binding" evidence="1">
    <location>
        <begin position="24"/>
        <end position="234"/>
    </location>
</feature>
<dbReference type="AlphaFoldDB" id="A0A8J3CJ59"/>
<dbReference type="InterPro" id="IPR002586">
    <property type="entry name" value="CobQ/CobB/MinD/ParA_Nub-bd_dom"/>
</dbReference>
<name>A0A8J3CJ59_9PSEU</name>
<dbReference type="Pfam" id="PF01656">
    <property type="entry name" value="CbiA"/>
    <property type="match status" value="1"/>
</dbReference>
<dbReference type="PANTHER" id="PTHR13696:SF99">
    <property type="entry name" value="COBYRINIC ACID AC-DIAMIDE SYNTHASE"/>
    <property type="match status" value="1"/>
</dbReference>
<proteinExistence type="predicted"/>
<dbReference type="InterPro" id="IPR050678">
    <property type="entry name" value="DNA_Partitioning_ATPase"/>
</dbReference>
<dbReference type="PANTHER" id="PTHR13696">
    <property type="entry name" value="P-LOOP CONTAINING NUCLEOSIDE TRIPHOSPHATE HYDROLASE"/>
    <property type="match status" value="1"/>
</dbReference>
<dbReference type="SUPFAM" id="SSF52540">
    <property type="entry name" value="P-loop containing nucleoside triphosphate hydrolases"/>
    <property type="match status" value="1"/>
</dbReference>
<keyword evidence="3" id="KW-1185">Reference proteome</keyword>
<evidence type="ECO:0000313" key="2">
    <source>
        <dbReference type="EMBL" id="GGM84341.1"/>
    </source>
</evidence>
<reference evidence="2" key="2">
    <citation type="submission" date="2020-09" db="EMBL/GenBank/DDBJ databases">
        <authorList>
            <person name="Sun Q."/>
            <person name="Zhou Y."/>
        </authorList>
    </citation>
    <scope>NUCLEOTIDE SEQUENCE</scope>
    <source>
        <strain evidence="2">CGMCC 4.5737</strain>
    </source>
</reference>
<organism evidence="2 3">
    <name type="scientific">Longimycelium tulufanense</name>
    <dbReference type="NCBI Taxonomy" id="907463"/>
    <lineage>
        <taxon>Bacteria</taxon>
        <taxon>Bacillati</taxon>
        <taxon>Actinomycetota</taxon>
        <taxon>Actinomycetes</taxon>
        <taxon>Pseudonocardiales</taxon>
        <taxon>Pseudonocardiaceae</taxon>
        <taxon>Longimycelium</taxon>
    </lineage>
</organism>
<accession>A0A8J3CJ59</accession>
<dbReference type="Proteomes" id="UP000637578">
    <property type="component" value="Unassembled WGS sequence"/>
</dbReference>
<evidence type="ECO:0000313" key="3">
    <source>
        <dbReference type="Proteomes" id="UP000637578"/>
    </source>
</evidence>
<gene>
    <name evidence="2" type="ORF">GCM10012275_63760</name>
</gene>